<comment type="similarity">
    <text evidence="8 9">Belongs to the TRAP transporter small permease family.</text>
</comment>
<organism evidence="11 12">
    <name type="scientific">Nitrosomonas cryotolerans ATCC 49181</name>
    <dbReference type="NCBI Taxonomy" id="1131553"/>
    <lineage>
        <taxon>Bacteria</taxon>
        <taxon>Pseudomonadati</taxon>
        <taxon>Pseudomonadota</taxon>
        <taxon>Betaproteobacteria</taxon>
        <taxon>Nitrosomonadales</taxon>
        <taxon>Nitrosomonadaceae</taxon>
        <taxon>Nitrosomonas</taxon>
    </lineage>
</organism>
<keyword evidence="5 9" id="KW-0812">Transmembrane</keyword>
<evidence type="ECO:0000256" key="2">
    <source>
        <dbReference type="ARBA" id="ARBA00022448"/>
    </source>
</evidence>
<dbReference type="STRING" id="44575.SAMN05216419_104511"/>
<dbReference type="eggNOG" id="COG4665">
    <property type="taxonomic scope" value="Bacteria"/>
</dbReference>
<dbReference type="InterPro" id="IPR055348">
    <property type="entry name" value="DctQ"/>
</dbReference>
<dbReference type="Proteomes" id="UP000185062">
    <property type="component" value="Unassembled WGS sequence"/>
</dbReference>
<protein>
    <recommendedName>
        <fullName evidence="9">TRAP transporter small permease protein</fullName>
    </recommendedName>
</protein>
<accession>A0A1N6FDR7</accession>
<evidence type="ECO:0000259" key="10">
    <source>
        <dbReference type="Pfam" id="PF04290"/>
    </source>
</evidence>
<keyword evidence="6 9" id="KW-1133">Transmembrane helix</keyword>
<evidence type="ECO:0000256" key="4">
    <source>
        <dbReference type="ARBA" id="ARBA00022519"/>
    </source>
</evidence>
<evidence type="ECO:0000313" key="11">
    <source>
        <dbReference type="EMBL" id="SIN93397.1"/>
    </source>
</evidence>
<keyword evidence="3" id="KW-1003">Cell membrane</keyword>
<evidence type="ECO:0000313" key="12">
    <source>
        <dbReference type="Proteomes" id="UP000185062"/>
    </source>
</evidence>
<dbReference type="InterPro" id="IPR007387">
    <property type="entry name" value="TRAP_DctQ"/>
</dbReference>
<gene>
    <name evidence="11" type="ORF">SAMN02743940_0210</name>
</gene>
<keyword evidence="7 9" id="KW-0472">Membrane</keyword>
<evidence type="ECO:0000256" key="7">
    <source>
        <dbReference type="ARBA" id="ARBA00023136"/>
    </source>
</evidence>
<comment type="function">
    <text evidence="9">Part of the tripartite ATP-independent periplasmic (TRAP) transport system.</text>
</comment>
<evidence type="ECO:0000256" key="1">
    <source>
        <dbReference type="ARBA" id="ARBA00004429"/>
    </source>
</evidence>
<dbReference type="PANTHER" id="PTHR35011">
    <property type="entry name" value="2,3-DIKETO-L-GULONATE TRAP TRANSPORTER SMALL PERMEASE PROTEIN YIAM"/>
    <property type="match status" value="1"/>
</dbReference>
<dbReference type="PANTHER" id="PTHR35011:SF4">
    <property type="entry name" value="SLL1102 PROTEIN"/>
    <property type="match status" value="1"/>
</dbReference>
<feature type="transmembrane region" description="Helical" evidence="9">
    <location>
        <begin position="21"/>
        <end position="43"/>
    </location>
</feature>
<proteinExistence type="inferred from homology"/>
<evidence type="ECO:0000256" key="9">
    <source>
        <dbReference type="RuleBase" id="RU369079"/>
    </source>
</evidence>
<dbReference type="RefSeq" id="WP_028462262.1">
    <property type="nucleotide sequence ID" value="NZ_FSRO01000001.1"/>
</dbReference>
<comment type="subcellular location">
    <subcellularLocation>
        <location evidence="1 9">Cell inner membrane</location>
        <topology evidence="1 9">Multi-pass membrane protein</topology>
    </subcellularLocation>
</comment>
<dbReference type="AlphaFoldDB" id="A0A1N6FDR7"/>
<feature type="transmembrane region" description="Helical" evidence="9">
    <location>
        <begin position="91"/>
        <end position="114"/>
    </location>
</feature>
<reference evidence="11 12" key="1">
    <citation type="submission" date="2016-12" db="EMBL/GenBank/DDBJ databases">
        <authorList>
            <person name="Song W.-J."/>
            <person name="Kurnit D.M."/>
        </authorList>
    </citation>
    <scope>NUCLEOTIDE SEQUENCE [LARGE SCALE GENOMIC DNA]</scope>
    <source>
        <strain evidence="11 12">ATCC 49181</strain>
    </source>
</reference>
<keyword evidence="12" id="KW-1185">Reference proteome</keyword>
<feature type="transmembrane region" description="Helical" evidence="9">
    <location>
        <begin position="55"/>
        <end position="70"/>
    </location>
</feature>
<evidence type="ECO:0000256" key="5">
    <source>
        <dbReference type="ARBA" id="ARBA00022692"/>
    </source>
</evidence>
<sequence length="184" mass="21238">MKFLRKFEQAVDALSGSFGWLAGWLCILMICIVFIDVIARYLFDGGLIALQEMEWHLFAAVFLLGAAYTMREDANVRVDVFYARMTVRKKAIVDILGTVFFVIPMCSLILYSAYDFVTYSYKIQEISNDPGGLHYRFIFKALLPLGYFLVLMQSLTIISRNVRLLIENTNRELAHDRTSVHREK</sequence>
<dbReference type="GO" id="GO:0005886">
    <property type="term" value="C:plasma membrane"/>
    <property type="evidence" value="ECO:0007669"/>
    <property type="project" value="UniProtKB-SubCell"/>
</dbReference>
<feature type="domain" description="Tripartite ATP-independent periplasmic transporters DctQ component" evidence="10">
    <location>
        <begin position="29"/>
        <end position="163"/>
    </location>
</feature>
<name>A0A1N6FDR7_9PROT</name>
<dbReference type="EMBL" id="FSRO01000001">
    <property type="protein sequence ID" value="SIN93397.1"/>
    <property type="molecule type" value="Genomic_DNA"/>
</dbReference>
<evidence type="ECO:0000256" key="3">
    <source>
        <dbReference type="ARBA" id="ARBA00022475"/>
    </source>
</evidence>
<evidence type="ECO:0000256" key="6">
    <source>
        <dbReference type="ARBA" id="ARBA00022989"/>
    </source>
</evidence>
<evidence type="ECO:0000256" key="8">
    <source>
        <dbReference type="ARBA" id="ARBA00038436"/>
    </source>
</evidence>
<dbReference type="GO" id="GO:0022857">
    <property type="term" value="F:transmembrane transporter activity"/>
    <property type="evidence" value="ECO:0007669"/>
    <property type="project" value="UniProtKB-UniRule"/>
</dbReference>
<dbReference type="Pfam" id="PF04290">
    <property type="entry name" value="DctQ"/>
    <property type="match status" value="1"/>
</dbReference>
<keyword evidence="4 9" id="KW-0997">Cell inner membrane</keyword>
<comment type="subunit">
    <text evidence="9">The complex comprises the extracytoplasmic solute receptor protein and the two transmembrane proteins.</text>
</comment>
<feature type="transmembrane region" description="Helical" evidence="9">
    <location>
        <begin position="134"/>
        <end position="158"/>
    </location>
</feature>
<keyword evidence="2 9" id="KW-0813">Transport</keyword>